<sequence>FLSLHEISDEKFLIVDSRPDTAYEMFDVTNKQHVVFPNKEHKRGWHFLQDGHFVTYNEYELNLYTIVTEYDQTFFLLKRVIVNSLPTLMRLITPQGKLIQVDNNHYLSLWDIKTAVLEQQFDDQNSRHLIKASINEEGTLIAFNRKKDELEGELTVYSLKTGIALSTGPSGGEMMDVYFGVNHQDWLIVPSYDTKRKDENPYNCVPITGFSIMNPYALDESMEFSLDSVVDSNRVSPRLIKDDKLICVVDGFLQVDDIFATVNGDLSFNTHFMLREIEYIVSQIKHEPSSHNEVYPGKRVTWTVFTSDEIENAPPIVSAFKLDETTYSWNPLGSPLILEIDGYDLLTHMHISSYLLINDDLIVYTTTLIMIFTIEPEGKIRMVYSWGSHDDLIVFADRIEYFENIMERDNLVMKYQDGETILPFKMMIKDFLTDISIFSSYSHAILRASLKLNRDEVVKNIVDKSLERFGKNQRDVNILSIVARSFSEIYKFQPNYIFKIIDAIRKTKTGRKSFEPVLRGYTYDNHLRSPSFSSR</sequence>
<dbReference type="Proteomes" id="UP000789342">
    <property type="component" value="Unassembled WGS sequence"/>
</dbReference>
<proteinExistence type="predicted"/>
<gene>
    <name evidence="1" type="ORF">AMORRO_LOCUS15152</name>
</gene>
<organism evidence="1 2">
    <name type="scientific">Acaulospora morrowiae</name>
    <dbReference type="NCBI Taxonomy" id="94023"/>
    <lineage>
        <taxon>Eukaryota</taxon>
        <taxon>Fungi</taxon>
        <taxon>Fungi incertae sedis</taxon>
        <taxon>Mucoromycota</taxon>
        <taxon>Glomeromycotina</taxon>
        <taxon>Glomeromycetes</taxon>
        <taxon>Diversisporales</taxon>
        <taxon>Acaulosporaceae</taxon>
        <taxon>Acaulospora</taxon>
    </lineage>
</organism>
<protein>
    <submittedName>
        <fullName evidence="1">7180_t:CDS:1</fullName>
    </submittedName>
</protein>
<keyword evidence="2" id="KW-1185">Reference proteome</keyword>
<dbReference type="AlphaFoldDB" id="A0A9N9IR32"/>
<feature type="non-terminal residue" evidence="1">
    <location>
        <position position="535"/>
    </location>
</feature>
<dbReference type="EMBL" id="CAJVPV010033858">
    <property type="protein sequence ID" value="CAG8747823.1"/>
    <property type="molecule type" value="Genomic_DNA"/>
</dbReference>
<evidence type="ECO:0000313" key="2">
    <source>
        <dbReference type="Proteomes" id="UP000789342"/>
    </source>
</evidence>
<evidence type="ECO:0000313" key="1">
    <source>
        <dbReference type="EMBL" id="CAG8747823.1"/>
    </source>
</evidence>
<name>A0A9N9IR32_9GLOM</name>
<reference evidence="1" key="1">
    <citation type="submission" date="2021-06" db="EMBL/GenBank/DDBJ databases">
        <authorList>
            <person name="Kallberg Y."/>
            <person name="Tangrot J."/>
            <person name="Rosling A."/>
        </authorList>
    </citation>
    <scope>NUCLEOTIDE SEQUENCE</scope>
    <source>
        <strain evidence="1">CL551</strain>
    </source>
</reference>
<dbReference type="OrthoDB" id="2412883at2759"/>
<dbReference type="SUPFAM" id="SSF82171">
    <property type="entry name" value="DPP6 N-terminal domain-like"/>
    <property type="match status" value="1"/>
</dbReference>
<feature type="non-terminal residue" evidence="1">
    <location>
        <position position="1"/>
    </location>
</feature>
<accession>A0A9N9IR32</accession>
<comment type="caution">
    <text evidence="1">The sequence shown here is derived from an EMBL/GenBank/DDBJ whole genome shotgun (WGS) entry which is preliminary data.</text>
</comment>